<dbReference type="CDD" id="cd03207">
    <property type="entry name" value="GST_C_8"/>
    <property type="match status" value="1"/>
</dbReference>
<proteinExistence type="predicted"/>
<dbReference type="PANTHER" id="PTHR44051">
    <property type="entry name" value="GLUTATHIONE S-TRANSFERASE-RELATED"/>
    <property type="match status" value="1"/>
</dbReference>
<evidence type="ECO:0000313" key="3">
    <source>
        <dbReference type="Proteomes" id="UP000831921"/>
    </source>
</evidence>
<dbReference type="Pfam" id="PF13409">
    <property type="entry name" value="GST_N_2"/>
    <property type="match status" value="1"/>
</dbReference>
<dbReference type="Proteomes" id="UP000831921">
    <property type="component" value="Chromosome"/>
</dbReference>
<dbReference type="SUPFAM" id="SSF52833">
    <property type="entry name" value="Thioredoxin-like"/>
    <property type="match status" value="1"/>
</dbReference>
<dbReference type="RefSeq" id="WP_249504587.1">
    <property type="nucleotide sequence ID" value="NZ_CP097253.1"/>
</dbReference>
<dbReference type="InterPro" id="IPR004045">
    <property type="entry name" value="Glutathione_S-Trfase_N"/>
</dbReference>
<dbReference type="SFLD" id="SFLDG00358">
    <property type="entry name" value="Main_(cytGST)"/>
    <property type="match status" value="1"/>
</dbReference>
<dbReference type="Gene3D" id="1.20.1050.10">
    <property type="match status" value="1"/>
</dbReference>
<evidence type="ECO:0000259" key="1">
    <source>
        <dbReference type="PROSITE" id="PS50404"/>
    </source>
</evidence>
<dbReference type="InterPro" id="IPR036249">
    <property type="entry name" value="Thioredoxin-like_sf"/>
</dbReference>
<dbReference type="SUPFAM" id="SSF47616">
    <property type="entry name" value="GST C-terminal domain-like"/>
    <property type="match status" value="1"/>
</dbReference>
<feature type="domain" description="GST N-terminal" evidence="1">
    <location>
        <begin position="1"/>
        <end position="81"/>
    </location>
</feature>
<dbReference type="InterPro" id="IPR040079">
    <property type="entry name" value="Glutathione_S-Trfase"/>
</dbReference>
<dbReference type="PROSITE" id="PS50404">
    <property type="entry name" value="GST_NTER"/>
    <property type="match status" value="1"/>
</dbReference>
<keyword evidence="3" id="KW-1185">Reference proteome</keyword>
<dbReference type="PANTHER" id="PTHR44051:SF21">
    <property type="entry name" value="GLUTATHIONE S-TRANSFERASE FAMILY PROTEIN"/>
    <property type="match status" value="1"/>
</dbReference>
<sequence length="207" mass="22796">MGDLTFYTNPQSRGQMVRWMLEEVGAPYETEILTYGGTMKAEPYLSVNPMGKVPAIKHGDKVVTEVAAICAYLADAFPEAGLAPPTTDRADYYRFLFFAAGPLEQAFSLKAVNFEVPPDKQALFGFGNHANTFAALTRMLEGRDYITGQFSAADLYVASELGFMMMFGGLERKEPFASYVARCTDRDAYRRAKQKDADAAEAMKASA</sequence>
<name>A0ABY5MYE9_9SPHN</name>
<dbReference type="EMBL" id="CP097253">
    <property type="protein sequence ID" value="UUR08816.1"/>
    <property type="molecule type" value="Genomic_DNA"/>
</dbReference>
<gene>
    <name evidence="2" type="ORF">M1K48_04050</name>
</gene>
<dbReference type="CDD" id="cd03046">
    <property type="entry name" value="GST_N_GTT1_like"/>
    <property type="match status" value="1"/>
</dbReference>
<dbReference type="SFLD" id="SFLDG01150">
    <property type="entry name" value="Main.1:_Beta-like"/>
    <property type="match status" value="1"/>
</dbReference>
<organism evidence="2 3">
    <name type="scientific">Sphingomonas glaciei</name>
    <dbReference type="NCBI Taxonomy" id="2938948"/>
    <lineage>
        <taxon>Bacteria</taxon>
        <taxon>Pseudomonadati</taxon>
        <taxon>Pseudomonadota</taxon>
        <taxon>Alphaproteobacteria</taxon>
        <taxon>Sphingomonadales</taxon>
        <taxon>Sphingomonadaceae</taxon>
        <taxon>Sphingomonas</taxon>
    </lineage>
</organism>
<dbReference type="Gene3D" id="3.40.30.10">
    <property type="entry name" value="Glutaredoxin"/>
    <property type="match status" value="1"/>
</dbReference>
<reference evidence="2 3" key="1">
    <citation type="submission" date="2022-05" db="EMBL/GenBank/DDBJ databases">
        <title>S8-45 Sphingomonas ultraviolaceadurans.</title>
        <authorList>
            <person name="Liu Y."/>
        </authorList>
    </citation>
    <scope>NUCLEOTIDE SEQUENCE [LARGE SCALE GENOMIC DNA]</scope>
    <source>
        <strain evidence="2 3">S8-45</strain>
    </source>
</reference>
<dbReference type="InterPro" id="IPR036282">
    <property type="entry name" value="Glutathione-S-Trfase_C_sf"/>
</dbReference>
<protein>
    <submittedName>
        <fullName evidence="2">Glutathione S-transferase</fullName>
    </submittedName>
</protein>
<dbReference type="SFLD" id="SFLDS00019">
    <property type="entry name" value="Glutathione_Transferase_(cytos"/>
    <property type="match status" value="1"/>
</dbReference>
<accession>A0ABY5MYE9</accession>
<evidence type="ECO:0000313" key="2">
    <source>
        <dbReference type="EMBL" id="UUR08816.1"/>
    </source>
</evidence>